<evidence type="ECO:0000313" key="2">
    <source>
        <dbReference type="Proteomes" id="UP000274429"/>
    </source>
</evidence>
<dbReference type="Proteomes" id="UP000274429">
    <property type="component" value="Unassembled WGS sequence"/>
</dbReference>
<evidence type="ECO:0000313" key="3">
    <source>
        <dbReference type="WBParaSite" id="TTAC_0000541401-mRNA-1"/>
    </source>
</evidence>
<dbReference type="EMBL" id="UYWX01007351">
    <property type="protein sequence ID" value="VDM26895.1"/>
    <property type="molecule type" value="Genomic_DNA"/>
</dbReference>
<sequence>METWIRALVAQGLEHWSSKPGVGSSSLPEGSAVVAIPFADVDITMAPTPSAFLAQQAVRQLSPLMLCTCMAPQLETHERSQGNDWMDRGWVGG</sequence>
<dbReference type="OrthoDB" id="6284270at2759"/>
<name>A0A0R3WXC4_HYDTA</name>
<evidence type="ECO:0000313" key="1">
    <source>
        <dbReference type="EMBL" id="VDM26895.1"/>
    </source>
</evidence>
<protein>
    <submittedName>
        <fullName evidence="3">PH domain-containing protein</fullName>
    </submittedName>
</protein>
<dbReference type="AlphaFoldDB" id="A0A0R3WXC4"/>
<dbReference type="WBParaSite" id="TTAC_0000541401-mRNA-1">
    <property type="protein sequence ID" value="TTAC_0000541401-mRNA-1"/>
    <property type="gene ID" value="TTAC_0000541401"/>
</dbReference>
<proteinExistence type="predicted"/>
<reference evidence="1 2" key="2">
    <citation type="submission" date="2018-11" db="EMBL/GenBank/DDBJ databases">
        <authorList>
            <consortium name="Pathogen Informatics"/>
        </authorList>
    </citation>
    <scope>NUCLEOTIDE SEQUENCE [LARGE SCALE GENOMIC DNA]</scope>
</reference>
<organism evidence="3">
    <name type="scientific">Hydatigena taeniaeformis</name>
    <name type="common">Feline tapeworm</name>
    <name type="synonym">Taenia taeniaeformis</name>
    <dbReference type="NCBI Taxonomy" id="6205"/>
    <lineage>
        <taxon>Eukaryota</taxon>
        <taxon>Metazoa</taxon>
        <taxon>Spiralia</taxon>
        <taxon>Lophotrochozoa</taxon>
        <taxon>Platyhelminthes</taxon>
        <taxon>Cestoda</taxon>
        <taxon>Eucestoda</taxon>
        <taxon>Cyclophyllidea</taxon>
        <taxon>Taeniidae</taxon>
        <taxon>Hydatigera</taxon>
    </lineage>
</organism>
<keyword evidence="2" id="KW-1185">Reference proteome</keyword>
<accession>A0A0R3WXC4</accession>
<gene>
    <name evidence="1" type="ORF">TTAC_LOCUS5400</name>
</gene>
<reference evidence="3" key="1">
    <citation type="submission" date="2017-02" db="UniProtKB">
        <authorList>
            <consortium name="WormBaseParasite"/>
        </authorList>
    </citation>
    <scope>IDENTIFICATION</scope>
</reference>